<gene>
    <name evidence="2" type="ORF">BK022_10170</name>
</gene>
<feature type="transmembrane region" description="Helical" evidence="1">
    <location>
        <begin position="49"/>
        <end position="69"/>
    </location>
</feature>
<comment type="caution">
    <text evidence="2">The sequence shown here is derived from an EMBL/GenBank/DDBJ whole genome shotgun (WGS) entry which is preliminary data.</text>
</comment>
<sequence length="166" mass="17652">MRRLLKFLHTMGAVGLMGAMACLVILLNHTPPPASLAGYALMRGAMGSVATWIFLPSLGLTLISGLLAVALHPGFREAGWAWVKLATGVLVFEGGFVGIQGPMQEEARRSAAALRGEIDPARLTGALAAESNTLWVILAVAVINVVLGIWRPRILRLPRPDLSRPA</sequence>
<evidence type="ECO:0000313" key="2">
    <source>
        <dbReference type="EMBL" id="OHV16733.1"/>
    </source>
</evidence>
<keyword evidence="1" id="KW-0472">Membrane</keyword>
<protein>
    <recommendedName>
        <fullName evidence="4">DUF2269 domain-containing protein</fullName>
    </recommendedName>
</protein>
<dbReference type="Proteomes" id="UP000180215">
    <property type="component" value="Unassembled WGS sequence"/>
</dbReference>
<dbReference type="EMBL" id="MNAO01000095">
    <property type="protein sequence ID" value="OHV16733.1"/>
    <property type="molecule type" value="Genomic_DNA"/>
</dbReference>
<keyword evidence="1" id="KW-1133">Transmembrane helix</keyword>
<feature type="transmembrane region" description="Helical" evidence="1">
    <location>
        <begin position="81"/>
        <end position="99"/>
    </location>
</feature>
<reference evidence="2 3" key="1">
    <citation type="submission" date="2016-10" db="EMBL/GenBank/DDBJ databases">
        <title>Draft genome sequence of Methylobacterium extorquens CP3, a seed endophyte of Crotalaria pumila with plant growth-promoting and metal tolerance properties.</title>
        <authorList>
            <person name="Sanchez-Lopez A.S."/>
            <person name="Van Hamme J.D."/>
            <person name="Thijs S."/>
            <person name="Mcammond B.M."/>
            <person name="Stevens V."/>
            <person name="Gonzalez-Chavez M.D.C."/>
            <person name="Vangronsveld J."/>
        </authorList>
    </citation>
    <scope>NUCLEOTIDE SEQUENCE [LARGE SCALE GENOMIC DNA]</scope>
    <source>
        <strain evidence="2 3">CP3</strain>
    </source>
</reference>
<dbReference type="AlphaFoldDB" id="A0A1S1P1A1"/>
<evidence type="ECO:0000256" key="1">
    <source>
        <dbReference type="SAM" id="Phobius"/>
    </source>
</evidence>
<feature type="transmembrane region" description="Helical" evidence="1">
    <location>
        <begin position="7"/>
        <end position="29"/>
    </location>
</feature>
<dbReference type="PROSITE" id="PS51257">
    <property type="entry name" value="PROKAR_LIPOPROTEIN"/>
    <property type="match status" value="1"/>
</dbReference>
<accession>A0A1S1P1A1</accession>
<evidence type="ECO:0008006" key="4">
    <source>
        <dbReference type="Google" id="ProtNLM"/>
    </source>
</evidence>
<organism evidence="2 3">
    <name type="scientific">Methylorubrum extorquens</name>
    <name type="common">Methylobacterium dichloromethanicum</name>
    <name type="synonym">Methylobacterium extorquens</name>
    <dbReference type="NCBI Taxonomy" id="408"/>
    <lineage>
        <taxon>Bacteria</taxon>
        <taxon>Pseudomonadati</taxon>
        <taxon>Pseudomonadota</taxon>
        <taxon>Alphaproteobacteria</taxon>
        <taxon>Hyphomicrobiales</taxon>
        <taxon>Methylobacteriaceae</taxon>
        <taxon>Methylorubrum</taxon>
    </lineage>
</organism>
<feature type="transmembrane region" description="Helical" evidence="1">
    <location>
        <begin position="133"/>
        <end position="150"/>
    </location>
</feature>
<evidence type="ECO:0000313" key="3">
    <source>
        <dbReference type="Proteomes" id="UP000180215"/>
    </source>
</evidence>
<proteinExistence type="predicted"/>
<name>A0A1S1P1A1_METEX</name>
<keyword evidence="1" id="KW-0812">Transmembrane</keyword>